<organism evidence="1">
    <name type="scientific">viral metagenome</name>
    <dbReference type="NCBI Taxonomy" id="1070528"/>
    <lineage>
        <taxon>unclassified sequences</taxon>
        <taxon>metagenomes</taxon>
        <taxon>organismal metagenomes</taxon>
    </lineage>
</organism>
<reference evidence="1" key="1">
    <citation type="journal article" date="2020" name="Nature">
        <title>Giant virus diversity and host interactions through global metagenomics.</title>
        <authorList>
            <person name="Schulz F."/>
            <person name="Roux S."/>
            <person name="Paez-Espino D."/>
            <person name="Jungbluth S."/>
            <person name="Walsh D.A."/>
            <person name="Denef V.J."/>
            <person name="McMahon K.D."/>
            <person name="Konstantinidis K.T."/>
            <person name="Eloe-Fadrosh E.A."/>
            <person name="Kyrpides N.C."/>
            <person name="Woyke T."/>
        </authorList>
    </citation>
    <scope>NUCLEOTIDE SEQUENCE</scope>
    <source>
        <strain evidence="1">GVMAG-M-3300027734-16</strain>
    </source>
</reference>
<protein>
    <submittedName>
        <fullName evidence="1">Uncharacterized protein</fullName>
    </submittedName>
</protein>
<dbReference type="AlphaFoldDB" id="A0A6C0JHP1"/>
<dbReference type="EMBL" id="MN740411">
    <property type="protein sequence ID" value="QHU05315.1"/>
    <property type="molecule type" value="Genomic_DNA"/>
</dbReference>
<sequence length="86" mass="10730">MEEWNVLVRTMEEEQERPKQFQDMAKTVFHILCTRKIKDMRKFEQRLGPEYEKFVEDVQFPEEQVKELLKDDKFFELTLKLRKLYK</sequence>
<evidence type="ECO:0000313" key="1">
    <source>
        <dbReference type="EMBL" id="QHU05315.1"/>
    </source>
</evidence>
<proteinExistence type="predicted"/>
<name>A0A6C0JHP1_9ZZZZ</name>
<accession>A0A6C0JHP1</accession>